<feature type="domain" description="DUF4328" evidence="3">
    <location>
        <begin position="155"/>
        <end position="309"/>
    </location>
</feature>
<dbReference type="Proteomes" id="UP000192713">
    <property type="component" value="Unassembled WGS sequence"/>
</dbReference>
<dbReference type="EMBL" id="MVHU01000003">
    <property type="protein sequence ID" value="ORA82636.1"/>
    <property type="molecule type" value="Genomic_DNA"/>
</dbReference>
<gene>
    <name evidence="4" type="ORF">BST28_03665</name>
</gene>
<feature type="transmembrane region" description="Helical" evidence="2">
    <location>
        <begin position="250"/>
        <end position="272"/>
    </location>
</feature>
<evidence type="ECO:0000313" key="5">
    <source>
        <dbReference type="Proteomes" id="UP000192713"/>
    </source>
</evidence>
<feature type="transmembrane region" description="Helical" evidence="2">
    <location>
        <begin position="129"/>
        <end position="153"/>
    </location>
</feature>
<accession>A0A1X0ED92</accession>
<reference evidence="4 5" key="1">
    <citation type="submission" date="2017-02" db="EMBL/GenBank/DDBJ databases">
        <title>The new phylogeny of genus Mycobacterium.</title>
        <authorList>
            <person name="Tortoli E."/>
            <person name="Trovato A."/>
            <person name="Cirillo D.M."/>
        </authorList>
    </citation>
    <scope>NUCLEOTIDE SEQUENCE [LARGE SCALE GENOMIC DNA]</scope>
    <source>
        <strain evidence="4 5">DSM 45093</strain>
    </source>
</reference>
<dbReference type="RefSeq" id="WP_083079978.1">
    <property type="nucleotide sequence ID" value="NZ_MVHU01000003.1"/>
</dbReference>
<dbReference type="Pfam" id="PF14219">
    <property type="entry name" value="DUF4328"/>
    <property type="match status" value="1"/>
</dbReference>
<feature type="compositionally biased region" description="Pro residues" evidence="1">
    <location>
        <begin position="46"/>
        <end position="64"/>
    </location>
</feature>
<name>A0A1X0ED92_9MYCO</name>
<feature type="transmembrane region" description="Helical" evidence="2">
    <location>
        <begin position="284"/>
        <end position="304"/>
    </location>
</feature>
<evidence type="ECO:0000313" key="4">
    <source>
        <dbReference type="EMBL" id="ORA82636.1"/>
    </source>
</evidence>
<evidence type="ECO:0000256" key="1">
    <source>
        <dbReference type="SAM" id="MobiDB-lite"/>
    </source>
</evidence>
<keyword evidence="2" id="KW-1133">Transmembrane helix</keyword>
<feature type="transmembrane region" description="Helical" evidence="2">
    <location>
        <begin position="173"/>
        <end position="193"/>
    </location>
</feature>
<evidence type="ECO:0000259" key="3">
    <source>
        <dbReference type="Pfam" id="PF14219"/>
    </source>
</evidence>
<organism evidence="4 5">
    <name type="scientific">Mycolicibacter kumamotonensis</name>
    <dbReference type="NCBI Taxonomy" id="354243"/>
    <lineage>
        <taxon>Bacteria</taxon>
        <taxon>Bacillati</taxon>
        <taxon>Actinomycetota</taxon>
        <taxon>Actinomycetes</taxon>
        <taxon>Mycobacteriales</taxon>
        <taxon>Mycobacteriaceae</taxon>
        <taxon>Mycolicibacter</taxon>
    </lineage>
</organism>
<proteinExistence type="predicted"/>
<protein>
    <recommendedName>
        <fullName evidence="3">DUF4328 domain-containing protein</fullName>
    </recommendedName>
</protein>
<comment type="caution">
    <text evidence="4">The sequence shown here is derived from an EMBL/GenBank/DDBJ whole genome shotgun (WGS) entry which is preliminary data.</text>
</comment>
<keyword evidence="2" id="KW-0812">Transmembrane</keyword>
<dbReference type="InterPro" id="IPR025565">
    <property type="entry name" value="DUF4328"/>
</dbReference>
<evidence type="ECO:0000256" key="2">
    <source>
        <dbReference type="SAM" id="Phobius"/>
    </source>
</evidence>
<feature type="region of interest" description="Disordered" evidence="1">
    <location>
        <begin position="40"/>
        <end position="92"/>
    </location>
</feature>
<sequence>MIQVCSRCGTRWNVRDRRRAWCPRCNGALWAPLTPAQEAELQWAQPGPPPPADSMAPPESPPRLGPGYRWIAVRPGPPPPQPRRRRPLGPTPRYSVMPRWTLMGAPNPVAAQPKPEGRAAPTSRSLEKALGGAIAALGIAALVHALIYLLMIINRTRLLHPLIANGAVWLGRLAGVAAIAAVVHCAVVLTRWLLARRSAAFARQHLPESRPAWALWTGCLVPLVNLAWAPVYALELAGREDRLDRLRRPIVVWWVVWAVSTAAAVFATATSWADDAQGIADNMVATVVAYLLGLAAVVAAARVVEGFEQRSMGRPAHHWVVVPDGGDTAPPVPPEAPEDDAPSSEPETVATPAAVVGSGGREPAA</sequence>
<keyword evidence="2" id="KW-0472">Membrane</keyword>
<feature type="region of interest" description="Disordered" evidence="1">
    <location>
        <begin position="323"/>
        <end position="365"/>
    </location>
</feature>
<dbReference type="AlphaFoldDB" id="A0A1X0ED92"/>